<dbReference type="KEGG" id="ssao:94301024"/>
<evidence type="ECO:0000313" key="2">
    <source>
        <dbReference type="EMBL" id="KAH0570715.1"/>
    </source>
</evidence>
<keyword evidence="3" id="KW-1185">Reference proteome</keyword>
<dbReference type="RefSeq" id="XP_067761488.1">
    <property type="nucleotide sequence ID" value="XM_067910801.1"/>
</dbReference>
<dbReference type="GeneID" id="94301024"/>
<protein>
    <submittedName>
        <fullName evidence="1">Uncharacterized protein</fullName>
    </submittedName>
</protein>
<reference evidence="1 2" key="1">
    <citation type="journal article" date="2014" name="PLoS Genet.">
        <title>The Genome of Spironucleus salmonicida Highlights a Fish Pathogen Adapted to Fluctuating Environments.</title>
        <authorList>
            <person name="Xu F."/>
            <person name="Jerlstrom-Hultqvist J."/>
            <person name="Einarsson E."/>
            <person name="Astvaldsson A."/>
            <person name="Svard S.G."/>
            <person name="Andersson J.O."/>
        </authorList>
    </citation>
    <scope>NUCLEOTIDE SEQUENCE</scope>
    <source>
        <strain evidence="2">ATCC 50377</strain>
    </source>
</reference>
<evidence type="ECO:0000313" key="1">
    <source>
        <dbReference type="EMBL" id="EST47513.1"/>
    </source>
</evidence>
<dbReference type="EMBL" id="AUWU02000007">
    <property type="protein sequence ID" value="KAH0570715.1"/>
    <property type="molecule type" value="Genomic_DNA"/>
</dbReference>
<gene>
    <name evidence="2" type="ORF">SS50377_27001</name>
    <name evidence="1" type="ORF">SS50377_fx056</name>
</gene>
<sequence length="73" mass="8443">MRNSAKTLLTPQLIPKQSIRILSHQLNFQPMQILQQIARQGSVLHFPQLTCEEEIALKSQHLNATMDIEDFQM</sequence>
<proteinExistence type="predicted"/>
<evidence type="ECO:0000313" key="3">
    <source>
        <dbReference type="Proteomes" id="UP000018208"/>
    </source>
</evidence>
<organism evidence="1">
    <name type="scientific">Spironucleus salmonicida</name>
    <dbReference type="NCBI Taxonomy" id="348837"/>
    <lineage>
        <taxon>Eukaryota</taxon>
        <taxon>Metamonada</taxon>
        <taxon>Diplomonadida</taxon>
        <taxon>Hexamitidae</taxon>
        <taxon>Hexamitinae</taxon>
        <taxon>Spironucleus</taxon>
    </lineage>
</organism>
<accession>V6LTD1</accession>
<dbReference type="AlphaFoldDB" id="V6LTD1"/>
<dbReference type="EMBL" id="KI546040">
    <property type="protein sequence ID" value="EST47513.1"/>
    <property type="molecule type" value="Genomic_DNA"/>
</dbReference>
<dbReference type="VEuPathDB" id="GiardiaDB:SS50377_27001"/>
<name>V6LTD1_9EUKA</name>
<dbReference type="Proteomes" id="UP000018208">
    <property type="component" value="Unassembled WGS sequence"/>
</dbReference>
<reference evidence="2" key="2">
    <citation type="submission" date="2020-12" db="EMBL/GenBank/DDBJ databases">
        <title>New Spironucleus salmonicida genome in near-complete chromosomes.</title>
        <authorList>
            <person name="Xu F."/>
            <person name="Kurt Z."/>
            <person name="Jimenez-Gonzalez A."/>
            <person name="Astvaldsson A."/>
            <person name="Andersson J.O."/>
            <person name="Svard S.G."/>
        </authorList>
    </citation>
    <scope>NUCLEOTIDE SEQUENCE</scope>
    <source>
        <strain evidence="2">ATCC 50377</strain>
    </source>
</reference>